<keyword evidence="2" id="KW-1185">Reference proteome</keyword>
<proteinExistence type="predicted"/>
<dbReference type="EMBL" id="CAESAQ020000076">
    <property type="protein sequence ID" value="CAB5502337.1"/>
    <property type="molecule type" value="Genomic_DNA"/>
</dbReference>
<reference evidence="1 2" key="1">
    <citation type="submission" date="2020-05" db="EMBL/GenBank/DDBJ databases">
        <authorList>
            <person name="Petersen J."/>
            <person name="Sayavedra L."/>
        </authorList>
    </citation>
    <scope>NUCLEOTIDE SEQUENCE [LARGE SCALE GENOMIC DNA]</scope>
    <source>
        <strain evidence="1">B thermophilus SOXS</strain>
    </source>
</reference>
<accession>A0A8H8XCN9</accession>
<gene>
    <name evidence="1" type="ORF">THERMOS_1580</name>
</gene>
<evidence type="ECO:0000313" key="1">
    <source>
        <dbReference type="EMBL" id="CAB5502337.1"/>
    </source>
</evidence>
<organism evidence="1 2">
    <name type="scientific">Bathymodiolus thermophilus thioautotrophic gill symbiont</name>
    <dbReference type="NCBI Taxonomy" id="2360"/>
    <lineage>
        <taxon>Bacteria</taxon>
        <taxon>Pseudomonadati</taxon>
        <taxon>Pseudomonadota</taxon>
        <taxon>Gammaproteobacteria</taxon>
        <taxon>sulfur-oxidizing symbionts</taxon>
    </lineage>
</organism>
<name>A0A8H8XCN9_9GAMM</name>
<evidence type="ECO:0000313" key="2">
    <source>
        <dbReference type="Proteomes" id="UP000643672"/>
    </source>
</evidence>
<dbReference type="Proteomes" id="UP000643672">
    <property type="component" value="Unassembled WGS sequence"/>
</dbReference>
<comment type="caution">
    <text evidence="1">The sequence shown here is derived from an EMBL/GenBank/DDBJ whole genome shotgun (WGS) entry which is preliminary data.</text>
</comment>
<sequence>MQSFLYWVMMNLSLRLKHNLNAELSQNQGENQRSLSNKVESNNIHPFLIYEK</sequence>
<dbReference type="AlphaFoldDB" id="A0A8H8XCN9"/>
<protein>
    <submittedName>
        <fullName evidence="1">Uncharacterized protein</fullName>
    </submittedName>
</protein>